<dbReference type="EMBL" id="DACQKT010000001">
    <property type="protein sequence ID" value="HAS6675941.1"/>
    <property type="molecule type" value="Genomic_DNA"/>
</dbReference>
<dbReference type="EMBL" id="CP034298">
    <property type="protein sequence ID" value="QHH10424.1"/>
    <property type="molecule type" value="Genomic_DNA"/>
</dbReference>
<gene>
    <name evidence="2" type="ORF">EHC69_14115</name>
    <name evidence="3" type="ORF">FVP01_14210</name>
    <name evidence="1" type="ORF">I7278_03850</name>
</gene>
<proteinExistence type="predicted"/>
<evidence type="ECO:0000313" key="3">
    <source>
        <dbReference type="EMBL" id="TXN17092.1"/>
    </source>
</evidence>
<reference evidence="1" key="4">
    <citation type="submission" date="2019-12" db="EMBL/GenBank/DDBJ databases">
        <authorList>
            <consortium name="NCBI Pathogen Detection Project"/>
        </authorList>
    </citation>
    <scope>NUCLEOTIDE SEQUENCE</scope>
    <source>
        <strain evidence="1">1930</strain>
    </source>
</reference>
<dbReference type="Proteomes" id="UP000321504">
    <property type="component" value="Unassembled WGS sequence"/>
</dbReference>
<dbReference type="Proteomes" id="UP000856022">
    <property type="component" value="Unassembled WGS sequence"/>
</dbReference>
<dbReference type="AlphaFoldDB" id="A0A2S1M701"/>
<evidence type="ECO:0000313" key="4">
    <source>
        <dbReference type="Proteomes" id="UP000321504"/>
    </source>
</evidence>
<dbReference type="Proteomes" id="UP000464718">
    <property type="component" value="Chromosome i"/>
</dbReference>
<name>A0A2S1M701_VIBPH</name>
<evidence type="ECO:0000313" key="5">
    <source>
        <dbReference type="Proteomes" id="UP000464718"/>
    </source>
</evidence>
<reference evidence="1" key="1">
    <citation type="journal article" date="2018" name="Genome Biol.">
        <title>SKESA: strategic k-mer extension for scrupulous assemblies.</title>
        <authorList>
            <person name="Souvorov A."/>
            <person name="Agarwala R."/>
            <person name="Lipman D.J."/>
        </authorList>
    </citation>
    <scope>NUCLEOTIDE SEQUENCE</scope>
    <source>
        <strain evidence="1">1930</strain>
    </source>
</reference>
<reference evidence="3 4" key="3">
    <citation type="submission" date="2019-08" db="EMBL/GenBank/DDBJ databases">
        <title>Emerging of two pre-pandemic pathogenic O4:KUT lineages of Vibrio parahaemolyticus in coastal eastern China.</title>
        <authorList>
            <person name="Yu H."/>
        </authorList>
    </citation>
    <scope>NUCLEOTIDE SEQUENCE [LARGE SCALE GENOMIC DNA]</scope>
    <source>
        <strain evidence="3 4">HZ17-383</strain>
    </source>
</reference>
<accession>A0A2S1M701</accession>
<organism evidence="1">
    <name type="scientific">Vibrio parahaemolyticus</name>
    <dbReference type="NCBI Taxonomy" id="670"/>
    <lineage>
        <taxon>Bacteria</taxon>
        <taxon>Pseudomonadati</taxon>
        <taxon>Pseudomonadota</taxon>
        <taxon>Gammaproteobacteria</taxon>
        <taxon>Vibrionales</taxon>
        <taxon>Vibrionaceae</taxon>
        <taxon>Vibrio</taxon>
    </lineage>
</organism>
<evidence type="ECO:0000313" key="1">
    <source>
        <dbReference type="EMBL" id="HAS6675941.1"/>
    </source>
</evidence>
<evidence type="ECO:0000313" key="2">
    <source>
        <dbReference type="EMBL" id="QHH10424.1"/>
    </source>
</evidence>
<protein>
    <submittedName>
        <fullName evidence="1">Uncharacterized protein</fullName>
    </submittedName>
</protein>
<dbReference type="EMBL" id="VRMQ01000002">
    <property type="protein sequence ID" value="TXN17092.1"/>
    <property type="molecule type" value="Genomic_DNA"/>
</dbReference>
<reference evidence="2 5" key="2">
    <citation type="submission" date="2018-12" db="EMBL/GenBank/DDBJ databases">
        <title>Genomic insights into the evolutionary origins and pathogenicity of five Vibrio parahaemolyticus strains isolated from the shrimp with acute hepatopancreatic necrosis disease (AHPND).</title>
        <authorList>
            <person name="Yang Q."/>
            <person name="Dong X."/>
            <person name="Xie G."/>
            <person name="Fu S."/>
            <person name="Zou P."/>
            <person name="Sun J."/>
            <person name="Wang Y."/>
            <person name="Huang J."/>
        </authorList>
    </citation>
    <scope>NUCLEOTIDE SEQUENCE [LARGE SCALE GENOMIC DNA]</scope>
    <source>
        <strain evidence="2 5">20160303005-1</strain>
    </source>
</reference>
<sequence length="30" mass="3247">MFVVLSAYGTDISQNKKGALAPFSNQMRGD</sequence>